<dbReference type="PANTHER" id="PTHR33495:SF9">
    <property type="entry name" value="ANTI-SIGMA-B FACTOR ANTAGONIST"/>
    <property type="match status" value="1"/>
</dbReference>
<dbReference type="Pfam" id="PF01740">
    <property type="entry name" value="STAS"/>
    <property type="match status" value="1"/>
</dbReference>
<dbReference type="InterPro" id="IPR036513">
    <property type="entry name" value="STAS_dom_sf"/>
</dbReference>
<dbReference type="SUPFAM" id="SSF52091">
    <property type="entry name" value="SpoIIaa-like"/>
    <property type="match status" value="1"/>
</dbReference>
<accession>A0A7X2IYP7</accession>
<name>A0A7X2IYP7_9BACI</name>
<comment type="caution">
    <text evidence="6">The sequence shown here is derived from an EMBL/GenBank/DDBJ whole genome shotgun (WGS) entry which is preliminary data.</text>
</comment>
<evidence type="ECO:0000256" key="3">
    <source>
        <dbReference type="ARBA" id="ARBA00024670"/>
    </source>
</evidence>
<sequence>MNVKIDSSTQDNNKTLVHVEGEIDAFTAPKLREQLIPLAEQEQPNITINLSKVSYMDSTGLGVFVGLLKVVRKNEGQLELVELSDRLERLFEITGLSDIIDISSKSEGGVL</sequence>
<dbReference type="AlphaFoldDB" id="A0A7X2IYP7"/>
<dbReference type="RefSeq" id="WP_154307285.1">
    <property type="nucleotide sequence ID" value="NZ_WKKI01000011.1"/>
</dbReference>
<dbReference type="Gene3D" id="3.30.750.24">
    <property type="entry name" value="STAS domain"/>
    <property type="match status" value="1"/>
</dbReference>
<dbReference type="Proteomes" id="UP000448867">
    <property type="component" value="Unassembled WGS sequence"/>
</dbReference>
<evidence type="ECO:0000313" key="6">
    <source>
        <dbReference type="EMBL" id="MRX72084.1"/>
    </source>
</evidence>
<dbReference type="InterPro" id="IPR002645">
    <property type="entry name" value="STAS_dom"/>
</dbReference>
<dbReference type="PROSITE" id="PS50801">
    <property type="entry name" value="STAS"/>
    <property type="match status" value="1"/>
</dbReference>
<protein>
    <recommendedName>
        <fullName evidence="4">Anti-sigma factor antagonist</fullName>
    </recommendedName>
</protein>
<evidence type="ECO:0000259" key="5">
    <source>
        <dbReference type="PROSITE" id="PS50801"/>
    </source>
</evidence>
<gene>
    <name evidence="6" type="ORF">GJU40_07910</name>
</gene>
<dbReference type="PANTHER" id="PTHR33495">
    <property type="entry name" value="ANTI-SIGMA FACTOR ANTAGONIST TM_1081-RELATED-RELATED"/>
    <property type="match status" value="1"/>
</dbReference>
<keyword evidence="2" id="KW-0597">Phosphoprotein</keyword>
<evidence type="ECO:0000256" key="2">
    <source>
        <dbReference type="ARBA" id="ARBA00022553"/>
    </source>
</evidence>
<dbReference type="EMBL" id="WKKI01000011">
    <property type="protein sequence ID" value="MRX72084.1"/>
    <property type="molecule type" value="Genomic_DNA"/>
</dbReference>
<dbReference type="OrthoDB" id="9793697at2"/>
<dbReference type="NCBIfam" id="TIGR00377">
    <property type="entry name" value="ant_ant_sig"/>
    <property type="match status" value="1"/>
</dbReference>
<keyword evidence="7" id="KW-1185">Reference proteome</keyword>
<feature type="domain" description="STAS" evidence="5">
    <location>
        <begin position="16"/>
        <end position="111"/>
    </location>
</feature>
<dbReference type="FunFam" id="3.30.750.24:FF:000001">
    <property type="entry name" value="Anti-sigma factor antagonist"/>
    <property type="match status" value="1"/>
</dbReference>
<evidence type="ECO:0000313" key="7">
    <source>
        <dbReference type="Proteomes" id="UP000448867"/>
    </source>
</evidence>
<evidence type="ECO:0000256" key="4">
    <source>
        <dbReference type="RuleBase" id="RU003749"/>
    </source>
</evidence>
<dbReference type="GO" id="GO:0043856">
    <property type="term" value="F:anti-sigma factor antagonist activity"/>
    <property type="evidence" value="ECO:0007669"/>
    <property type="project" value="InterPro"/>
</dbReference>
<comment type="function">
    <text evidence="3">Positive regulator of sigma-B activity. Non-phosphorylated RsbV binds to RsbW, preventing its association with sigma-B. When phosphorylated, releases RsbW, which is then free to complex with and inactivate sigma-B.</text>
</comment>
<dbReference type="CDD" id="cd07043">
    <property type="entry name" value="STAS_anti-anti-sigma_factors"/>
    <property type="match status" value="1"/>
</dbReference>
<dbReference type="InterPro" id="IPR003658">
    <property type="entry name" value="Anti-sigma_ant"/>
</dbReference>
<organism evidence="6 7">
    <name type="scientific">Metabacillus lacus</name>
    <dbReference type="NCBI Taxonomy" id="1983721"/>
    <lineage>
        <taxon>Bacteria</taxon>
        <taxon>Bacillati</taxon>
        <taxon>Bacillota</taxon>
        <taxon>Bacilli</taxon>
        <taxon>Bacillales</taxon>
        <taxon>Bacillaceae</taxon>
        <taxon>Metabacillus</taxon>
    </lineage>
</organism>
<evidence type="ECO:0000256" key="1">
    <source>
        <dbReference type="ARBA" id="ARBA00009013"/>
    </source>
</evidence>
<reference evidence="6 7" key="1">
    <citation type="submission" date="2019-11" db="EMBL/GenBank/DDBJ databases">
        <title>Bacillus lacus genome.</title>
        <authorList>
            <person name="Allen C.J."/>
            <person name="Newman J.D."/>
        </authorList>
    </citation>
    <scope>NUCLEOTIDE SEQUENCE [LARGE SCALE GENOMIC DNA]</scope>
    <source>
        <strain evidence="6 7">KCTC 33946</strain>
    </source>
</reference>
<proteinExistence type="inferred from homology"/>
<comment type="similarity">
    <text evidence="1 4">Belongs to the anti-sigma-factor antagonist family.</text>
</comment>